<keyword evidence="5" id="KW-1185">Reference proteome</keyword>
<reference evidence="2" key="2">
    <citation type="submission" date="2024-06" db="EMBL/GenBank/DDBJ databases">
        <title>Vaginal Lactobacillus fatty acid response mechanisms reveal a metabolite-targeted strategy for bacterial vaginosis treatment.</title>
        <authorList>
            <person name="Zhu M."/>
            <person name="Blainey P.C."/>
            <person name="Bloom S.M."/>
            <person name="Kwon D.S."/>
        </authorList>
    </citation>
    <scope>NUCLEOTIDE SEQUENCE</scope>
    <source>
        <strain evidence="2">194_F1_1</strain>
    </source>
</reference>
<feature type="transmembrane region" description="Helical" evidence="1">
    <location>
        <begin position="29"/>
        <end position="51"/>
    </location>
</feature>
<evidence type="ECO:0000256" key="1">
    <source>
        <dbReference type="SAM" id="Phobius"/>
    </source>
</evidence>
<name>A0A135ZFJ8_9LACO</name>
<feature type="transmembrane region" description="Helical" evidence="1">
    <location>
        <begin position="57"/>
        <end position="80"/>
    </location>
</feature>
<dbReference type="EMBL" id="JBETVU010000012">
    <property type="protein sequence ID" value="MES5150475.1"/>
    <property type="molecule type" value="Genomic_DNA"/>
</dbReference>
<evidence type="ECO:0000313" key="2">
    <source>
        <dbReference type="EMBL" id="MES5150475.1"/>
    </source>
</evidence>
<feature type="transmembrane region" description="Helical" evidence="1">
    <location>
        <begin position="92"/>
        <end position="108"/>
    </location>
</feature>
<evidence type="ECO:0000313" key="5">
    <source>
        <dbReference type="Proteomes" id="UP001434419"/>
    </source>
</evidence>
<evidence type="ECO:0000313" key="3">
    <source>
        <dbReference type="EMBL" id="TDN34345.1"/>
    </source>
</evidence>
<evidence type="ECO:0000313" key="4">
    <source>
        <dbReference type="Proteomes" id="UP000295195"/>
    </source>
</evidence>
<dbReference type="AlphaFoldDB" id="A0A135ZFJ8"/>
<dbReference type="RefSeq" id="WP_005721708.1">
    <property type="nucleotide sequence ID" value="NZ_CAZZQD010000001.1"/>
</dbReference>
<sequence>MWIVLLVNVIVAAVAVIFGFQNRVETLNLFNAGIVFITFGIVLLLGAIPVYQDFSTSSILMFIAGILIIVRIIMLAVSLITKVPRTVNLQDIAISLMIAAVCLIYFMHGLNLSLSNLVVPELALIIGIILFYFKRKRQ</sequence>
<organism evidence="3 4">
    <name type="scientific">Lactobacillus crispatus</name>
    <dbReference type="NCBI Taxonomy" id="47770"/>
    <lineage>
        <taxon>Bacteria</taxon>
        <taxon>Bacillati</taxon>
        <taxon>Bacillota</taxon>
        <taxon>Bacilli</taxon>
        <taxon>Lactobacillales</taxon>
        <taxon>Lactobacillaceae</taxon>
        <taxon>Lactobacillus</taxon>
    </lineage>
</organism>
<dbReference type="Proteomes" id="UP001434419">
    <property type="component" value="Unassembled WGS sequence"/>
</dbReference>
<gene>
    <name evidence="2" type="ORF">ABVC42_11345</name>
    <name evidence="3" type="ORF">CEE75_00800</name>
</gene>
<feature type="transmembrane region" description="Helical" evidence="1">
    <location>
        <begin position="6"/>
        <end position="22"/>
    </location>
</feature>
<reference evidence="3 4" key="1">
    <citation type="submission" date="2017-06" db="EMBL/GenBank/DDBJ databases">
        <authorList>
            <person name="Swanenburg J."/>
            <person name="Kort R."/>
        </authorList>
    </citation>
    <scope>NUCLEOTIDE SEQUENCE [LARGE SCALE GENOMIC DNA]</scope>
    <source>
        <strain evidence="3 4">RL05</strain>
    </source>
</reference>
<keyword evidence="1" id="KW-0472">Membrane</keyword>
<protein>
    <submittedName>
        <fullName evidence="3">Uncharacterized protein</fullName>
    </submittedName>
</protein>
<keyword evidence="1" id="KW-1133">Transmembrane helix</keyword>
<feature type="transmembrane region" description="Helical" evidence="1">
    <location>
        <begin position="114"/>
        <end position="133"/>
    </location>
</feature>
<accession>A0A135ZFJ8</accession>
<proteinExistence type="predicted"/>
<comment type="caution">
    <text evidence="3">The sequence shown here is derived from an EMBL/GenBank/DDBJ whole genome shotgun (WGS) entry which is preliminary data.</text>
</comment>
<keyword evidence="1" id="KW-0812">Transmembrane</keyword>
<dbReference type="Proteomes" id="UP000295195">
    <property type="component" value="Unassembled WGS sequence"/>
</dbReference>
<dbReference type="EMBL" id="NKLP01000013">
    <property type="protein sequence ID" value="TDN34345.1"/>
    <property type="molecule type" value="Genomic_DNA"/>
</dbReference>